<evidence type="ECO:0000313" key="18">
    <source>
        <dbReference type="Proteomes" id="UP001365542"/>
    </source>
</evidence>
<keyword evidence="18" id="KW-1185">Reference proteome</keyword>
<keyword evidence="5" id="KW-0808">Transferase</keyword>
<dbReference type="GO" id="GO:0005737">
    <property type="term" value="C:cytoplasm"/>
    <property type="evidence" value="ECO:0007669"/>
    <property type="project" value="UniProtKB-SubCell"/>
</dbReference>
<evidence type="ECO:0000256" key="6">
    <source>
        <dbReference type="ARBA" id="ARBA00022960"/>
    </source>
</evidence>
<dbReference type="PANTHER" id="PTHR43783:SF1">
    <property type="entry name" value="UDP-N-ACETYLGLUCOSAMINE 1-CARBOXYVINYLTRANSFERASE"/>
    <property type="match status" value="1"/>
</dbReference>
<name>A0AAV9WSP7_9PEZI</name>
<dbReference type="EC" id="2.5.1.7" evidence="11"/>
<dbReference type="PANTHER" id="PTHR43783">
    <property type="entry name" value="UDP-N-ACETYLGLUCOSAMINE 1-CARBOXYVINYLTRANSFERASE"/>
    <property type="match status" value="1"/>
</dbReference>
<dbReference type="InterPro" id="IPR013792">
    <property type="entry name" value="RNA3'P_cycl/enolpyr_Trfase_a/b"/>
</dbReference>
<gene>
    <name evidence="17" type="ORF">TWF694_006117</name>
</gene>
<evidence type="ECO:0000256" key="10">
    <source>
        <dbReference type="ARBA" id="ARBA00038367"/>
    </source>
</evidence>
<keyword evidence="7" id="KW-0573">Peptidoglycan synthesis</keyword>
<dbReference type="GO" id="GO:0008360">
    <property type="term" value="P:regulation of cell shape"/>
    <property type="evidence" value="ECO:0007669"/>
    <property type="project" value="UniProtKB-KW"/>
</dbReference>
<evidence type="ECO:0000256" key="5">
    <source>
        <dbReference type="ARBA" id="ARBA00022679"/>
    </source>
</evidence>
<evidence type="ECO:0000259" key="16">
    <source>
        <dbReference type="Pfam" id="PF00275"/>
    </source>
</evidence>
<evidence type="ECO:0000256" key="11">
    <source>
        <dbReference type="ARBA" id="ARBA00039108"/>
    </source>
</evidence>
<dbReference type="InterPro" id="IPR050068">
    <property type="entry name" value="MurA_subfamily"/>
</dbReference>
<evidence type="ECO:0000256" key="12">
    <source>
        <dbReference type="ARBA" id="ARBA00039754"/>
    </source>
</evidence>
<reference evidence="17 18" key="1">
    <citation type="submission" date="2019-10" db="EMBL/GenBank/DDBJ databases">
        <authorList>
            <person name="Palmer J.M."/>
        </authorList>
    </citation>
    <scope>NUCLEOTIDE SEQUENCE [LARGE SCALE GENOMIC DNA]</scope>
    <source>
        <strain evidence="17 18">TWF694</strain>
    </source>
</reference>
<dbReference type="GO" id="GO:0008760">
    <property type="term" value="F:UDP-N-acetylglucosamine 1-carboxyvinyltransferase activity"/>
    <property type="evidence" value="ECO:0007669"/>
    <property type="project" value="UniProtKB-EC"/>
</dbReference>
<organism evidence="17 18">
    <name type="scientific">Orbilia ellipsospora</name>
    <dbReference type="NCBI Taxonomy" id="2528407"/>
    <lineage>
        <taxon>Eukaryota</taxon>
        <taxon>Fungi</taxon>
        <taxon>Dikarya</taxon>
        <taxon>Ascomycota</taxon>
        <taxon>Pezizomycotina</taxon>
        <taxon>Orbiliomycetes</taxon>
        <taxon>Orbiliales</taxon>
        <taxon>Orbiliaceae</taxon>
        <taxon>Orbilia</taxon>
    </lineage>
</organism>
<evidence type="ECO:0000256" key="3">
    <source>
        <dbReference type="ARBA" id="ARBA00022490"/>
    </source>
</evidence>
<dbReference type="Pfam" id="PF00275">
    <property type="entry name" value="EPSP_synthase"/>
    <property type="match status" value="1"/>
</dbReference>
<keyword evidence="9" id="KW-0961">Cell wall biogenesis/degradation</keyword>
<dbReference type="Proteomes" id="UP001365542">
    <property type="component" value="Unassembled WGS sequence"/>
</dbReference>
<comment type="caution">
    <text evidence="17">The sequence shown here is derived from an EMBL/GenBank/DDBJ whole genome shotgun (WGS) entry which is preliminary data.</text>
</comment>
<dbReference type="GO" id="GO:0071555">
    <property type="term" value="P:cell wall organization"/>
    <property type="evidence" value="ECO:0007669"/>
    <property type="project" value="UniProtKB-KW"/>
</dbReference>
<evidence type="ECO:0000256" key="2">
    <source>
        <dbReference type="ARBA" id="ARBA00004752"/>
    </source>
</evidence>
<sequence>MKLEVFTRFTDALDAKIANLQPPPQSHDTPNSNNIKGTCNYRIHGGHKLSGSITLNASKNAAVALLCASLLNHGVTTFPNFPRIEEVYRILEVLTSIGVTTQWTDKNTLEIRRPKILSLSNLNETAACKTRSILMLIGALVHEYDEFEIPSPGGCELGERSISPHIHTFQEFGISIHPHENHKHYKISTISKRAPGEITLYESGNTVTNNAILAAACIKDEETYIQAASADYMVQDLCYFLRSLGVQIEGIGTPLLRIRGVGKIKRNVKYTPTEDPIEAMFFICAAVTTDSEITIRRVPFRWISLELLKLKKMGLRYTLSKPYKAHNGETDLANLTIQPHNGNLRALTDKIHANPWPGLNPDNLPYFLPIAACATGRTLIHDWMYESRAGYYTHLGSLGVDVETLDQHRVYVHGPSKLVSGGEMSCPPALRPASCLLVGMLGASGMSVLKGVYTVKRGYEDLEGRLGSLGARIEVFYD</sequence>
<keyword evidence="3" id="KW-0963">Cytoplasm</keyword>
<dbReference type="AlphaFoldDB" id="A0AAV9WSP7"/>
<dbReference type="InterPro" id="IPR036968">
    <property type="entry name" value="Enolpyruvate_Tfrase_sf"/>
</dbReference>
<feature type="domain" description="Enolpyruvate transferase" evidence="16">
    <location>
        <begin position="44"/>
        <end position="465"/>
    </location>
</feature>
<proteinExistence type="inferred from homology"/>
<keyword evidence="6" id="KW-0133">Cell shape</keyword>
<evidence type="ECO:0000256" key="15">
    <source>
        <dbReference type="ARBA" id="ARBA00047527"/>
    </source>
</evidence>
<dbReference type="EMBL" id="JAVHJO010000019">
    <property type="protein sequence ID" value="KAK6523225.1"/>
    <property type="molecule type" value="Genomic_DNA"/>
</dbReference>
<accession>A0AAV9WSP7</accession>
<evidence type="ECO:0000256" key="13">
    <source>
        <dbReference type="ARBA" id="ARBA00042443"/>
    </source>
</evidence>
<keyword evidence="8" id="KW-0131">Cell cycle</keyword>
<protein>
    <recommendedName>
        <fullName evidence="12">UDP-N-acetylglucosamine 1-carboxyvinyltransferase</fullName>
        <ecNumber evidence="11">2.5.1.7</ecNumber>
    </recommendedName>
    <alternativeName>
        <fullName evidence="13">Enoylpyruvate transferase</fullName>
    </alternativeName>
    <alternativeName>
        <fullName evidence="14">UDP-N-acetylglucosamine enolpyruvyl transferase</fullName>
    </alternativeName>
</protein>
<evidence type="ECO:0000256" key="8">
    <source>
        <dbReference type="ARBA" id="ARBA00023306"/>
    </source>
</evidence>
<comment type="subcellular location">
    <subcellularLocation>
        <location evidence="1">Cytoplasm</location>
    </subcellularLocation>
</comment>
<comment type="similarity">
    <text evidence="10">Belongs to the EPSP synthase family. MurA subfamily.</text>
</comment>
<dbReference type="GO" id="GO:0051301">
    <property type="term" value="P:cell division"/>
    <property type="evidence" value="ECO:0007669"/>
    <property type="project" value="UniProtKB-KW"/>
</dbReference>
<evidence type="ECO:0000256" key="14">
    <source>
        <dbReference type="ARBA" id="ARBA00042842"/>
    </source>
</evidence>
<keyword evidence="4" id="KW-0132">Cell division</keyword>
<dbReference type="SUPFAM" id="SSF55205">
    <property type="entry name" value="EPT/RTPC-like"/>
    <property type="match status" value="1"/>
</dbReference>
<comment type="catalytic activity">
    <reaction evidence="15">
        <text>phosphoenolpyruvate + UDP-N-acetyl-alpha-D-glucosamine = UDP-N-acetyl-3-O-(1-carboxyvinyl)-alpha-D-glucosamine + phosphate</text>
        <dbReference type="Rhea" id="RHEA:18681"/>
        <dbReference type="ChEBI" id="CHEBI:43474"/>
        <dbReference type="ChEBI" id="CHEBI:57705"/>
        <dbReference type="ChEBI" id="CHEBI:58702"/>
        <dbReference type="ChEBI" id="CHEBI:68483"/>
        <dbReference type="EC" id="2.5.1.7"/>
    </reaction>
</comment>
<evidence type="ECO:0000256" key="7">
    <source>
        <dbReference type="ARBA" id="ARBA00022984"/>
    </source>
</evidence>
<comment type="pathway">
    <text evidence="2">Cell wall biogenesis; peptidoglycan biosynthesis.</text>
</comment>
<evidence type="ECO:0000256" key="9">
    <source>
        <dbReference type="ARBA" id="ARBA00023316"/>
    </source>
</evidence>
<dbReference type="Gene3D" id="3.65.10.10">
    <property type="entry name" value="Enolpyruvate transferase domain"/>
    <property type="match status" value="2"/>
</dbReference>
<evidence type="ECO:0000256" key="1">
    <source>
        <dbReference type="ARBA" id="ARBA00004496"/>
    </source>
</evidence>
<evidence type="ECO:0000313" key="17">
    <source>
        <dbReference type="EMBL" id="KAK6523225.1"/>
    </source>
</evidence>
<dbReference type="InterPro" id="IPR001986">
    <property type="entry name" value="Enolpyruvate_Tfrase_dom"/>
</dbReference>
<evidence type="ECO:0000256" key="4">
    <source>
        <dbReference type="ARBA" id="ARBA00022618"/>
    </source>
</evidence>